<sequence>MKKLTVIVLSIVIILISWGYLSIRPTLKGFYQSEVNGYHIQVLIREEDNSFVEWIDNREVDRGTYKKSENNSYRIKSNKQSFEITLNDDNSFDIVVDKLNDGKPINMKNISTDDIPISFWDKFDDVDEYKALLD</sequence>
<protein>
    <submittedName>
        <fullName evidence="1">Uncharacterized protein</fullName>
    </submittedName>
</protein>
<dbReference type="OrthoDB" id="2864818at2"/>
<dbReference type="Proteomes" id="UP001142078">
    <property type="component" value="Unassembled WGS sequence"/>
</dbReference>
<organism evidence="1 2">
    <name type="scientific">Anaerosalibacter massiliensis</name>
    <dbReference type="NCBI Taxonomy" id="1347392"/>
    <lineage>
        <taxon>Bacteria</taxon>
        <taxon>Bacillati</taxon>
        <taxon>Bacillota</taxon>
        <taxon>Tissierellia</taxon>
        <taxon>Tissierellales</taxon>
        <taxon>Sporanaerobacteraceae</taxon>
        <taxon>Anaerosalibacter</taxon>
    </lineage>
</organism>
<comment type="caution">
    <text evidence="1">The sequence shown here is derived from an EMBL/GenBank/DDBJ whole genome shotgun (WGS) entry which is preliminary data.</text>
</comment>
<dbReference type="AlphaFoldDB" id="A0A9X2MPN5"/>
<name>A0A9X2MPN5_9FIRM</name>
<reference evidence="1" key="1">
    <citation type="submission" date="2022-07" db="EMBL/GenBank/DDBJ databases">
        <title>Enhanced cultured diversity of the mouse gut microbiota enables custom-made synthetic communities.</title>
        <authorList>
            <person name="Afrizal A."/>
        </authorList>
    </citation>
    <scope>NUCLEOTIDE SEQUENCE</scope>
    <source>
        <strain evidence="1">DSM 29482</strain>
    </source>
</reference>
<accession>A0A9X2MPN5</accession>
<gene>
    <name evidence="1" type="ORF">NSA23_12070</name>
</gene>
<evidence type="ECO:0000313" key="2">
    <source>
        <dbReference type="Proteomes" id="UP001142078"/>
    </source>
</evidence>
<proteinExistence type="predicted"/>
<dbReference type="RefSeq" id="WP_042678908.1">
    <property type="nucleotide sequence ID" value="NZ_CABKTM010000008.1"/>
</dbReference>
<keyword evidence="2" id="KW-1185">Reference proteome</keyword>
<evidence type="ECO:0000313" key="1">
    <source>
        <dbReference type="EMBL" id="MCR2044841.1"/>
    </source>
</evidence>
<dbReference type="EMBL" id="JANJZL010000009">
    <property type="protein sequence ID" value="MCR2044841.1"/>
    <property type="molecule type" value="Genomic_DNA"/>
</dbReference>